<feature type="compositionally biased region" description="Basic and acidic residues" evidence="1">
    <location>
        <begin position="111"/>
        <end position="126"/>
    </location>
</feature>
<evidence type="ECO:0000256" key="1">
    <source>
        <dbReference type="SAM" id="MobiDB-lite"/>
    </source>
</evidence>
<accession>A0A9Q0XBW2</accession>
<proteinExistence type="predicted"/>
<gene>
    <name evidence="2" type="ORF">JRQ81_007604</name>
</gene>
<feature type="region of interest" description="Disordered" evidence="1">
    <location>
        <begin position="68"/>
        <end position="131"/>
    </location>
</feature>
<dbReference type="PANTHER" id="PTHR24637">
    <property type="entry name" value="COLLAGEN"/>
    <property type="match status" value="1"/>
</dbReference>
<organism evidence="2 3">
    <name type="scientific">Phrynocephalus forsythii</name>
    <dbReference type="NCBI Taxonomy" id="171643"/>
    <lineage>
        <taxon>Eukaryota</taxon>
        <taxon>Metazoa</taxon>
        <taxon>Chordata</taxon>
        <taxon>Craniata</taxon>
        <taxon>Vertebrata</taxon>
        <taxon>Euteleostomi</taxon>
        <taxon>Lepidosauria</taxon>
        <taxon>Squamata</taxon>
        <taxon>Bifurcata</taxon>
        <taxon>Unidentata</taxon>
        <taxon>Episquamata</taxon>
        <taxon>Toxicofera</taxon>
        <taxon>Iguania</taxon>
        <taxon>Acrodonta</taxon>
        <taxon>Agamidae</taxon>
        <taxon>Agaminae</taxon>
        <taxon>Phrynocephalus</taxon>
    </lineage>
</organism>
<dbReference type="InterPro" id="IPR008160">
    <property type="entry name" value="Collagen"/>
</dbReference>
<protein>
    <recommendedName>
        <fullName evidence="4">Collagen alpha-1(XXVI) chain</fullName>
    </recommendedName>
</protein>
<dbReference type="AlphaFoldDB" id="A0A9Q0XBW2"/>
<comment type="caution">
    <text evidence="2">The sequence shown here is derived from an EMBL/GenBank/DDBJ whole genome shotgun (WGS) entry which is preliminary data.</text>
</comment>
<dbReference type="Proteomes" id="UP001142489">
    <property type="component" value="Unassembled WGS sequence"/>
</dbReference>
<reference evidence="2" key="1">
    <citation type="journal article" date="2023" name="DNA Res.">
        <title>Chromosome-level genome assembly of Phrynocephalus forsythii using third-generation DNA sequencing and Hi-C analysis.</title>
        <authorList>
            <person name="Qi Y."/>
            <person name="Zhao W."/>
            <person name="Zhao Y."/>
            <person name="Niu C."/>
            <person name="Cao S."/>
            <person name="Zhang Y."/>
        </authorList>
    </citation>
    <scope>NUCLEOTIDE SEQUENCE</scope>
    <source>
        <tissue evidence="2">Muscle</tissue>
    </source>
</reference>
<evidence type="ECO:0000313" key="3">
    <source>
        <dbReference type="Proteomes" id="UP001142489"/>
    </source>
</evidence>
<dbReference type="Pfam" id="PF01391">
    <property type="entry name" value="Collagen"/>
    <property type="match status" value="1"/>
</dbReference>
<dbReference type="OrthoDB" id="10071545at2759"/>
<sequence>MRGESVARWDLYACPFPKEMELTAVTSGRVPLWHLEGLGCSRNISSLGIYLSCAQRCKIFFPYPGPPGPAGKPGPPGHDGKPGMPGADGAAGAPGEKGERGPQGYPGRRGLNGERGEPGPKGEPGEKGSWGEGLHQLREALKILAERVLILETMIGLHEPELGSGLGPVSTGVPSYDRGKREDHPVAYKVISRHLAQASEDERK</sequence>
<evidence type="ECO:0008006" key="4">
    <source>
        <dbReference type="Google" id="ProtNLM"/>
    </source>
</evidence>
<dbReference type="PANTHER" id="PTHR24637:SF262">
    <property type="entry name" value="CUTICLE COLLAGEN 34-RELATED"/>
    <property type="match status" value="1"/>
</dbReference>
<dbReference type="EMBL" id="JAPFRF010000016">
    <property type="protein sequence ID" value="KAJ7309555.1"/>
    <property type="molecule type" value="Genomic_DNA"/>
</dbReference>
<feature type="compositionally biased region" description="Low complexity" evidence="1">
    <location>
        <begin position="82"/>
        <end position="94"/>
    </location>
</feature>
<evidence type="ECO:0000313" key="2">
    <source>
        <dbReference type="EMBL" id="KAJ7309555.1"/>
    </source>
</evidence>
<keyword evidence="3" id="KW-1185">Reference proteome</keyword>
<name>A0A9Q0XBW2_9SAUR</name>